<evidence type="ECO:0000256" key="1">
    <source>
        <dbReference type="ARBA" id="ARBA00004370"/>
    </source>
</evidence>
<dbReference type="InterPro" id="IPR034804">
    <property type="entry name" value="SQR/QFR_C/D"/>
</dbReference>
<dbReference type="EMBL" id="LAZR01000004">
    <property type="protein sequence ID" value="KKO10493.1"/>
    <property type="molecule type" value="Genomic_DNA"/>
</dbReference>
<keyword evidence="7 8" id="KW-0472">Membrane</keyword>
<dbReference type="PANTHER" id="PTHR10978:SF5">
    <property type="entry name" value="SUCCINATE DEHYDROGENASE CYTOCHROME B560 SUBUNIT, MITOCHONDRIAL"/>
    <property type="match status" value="1"/>
</dbReference>
<reference evidence="9" key="1">
    <citation type="journal article" date="2015" name="Nature">
        <title>Complex archaea that bridge the gap between prokaryotes and eukaryotes.</title>
        <authorList>
            <person name="Spang A."/>
            <person name="Saw J.H."/>
            <person name="Jorgensen S.L."/>
            <person name="Zaremba-Niedzwiedzka K."/>
            <person name="Martijn J."/>
            <person name="Lind A.E."/>
            <person name="van Eijk R."/>
            <person name="Schleper C."/>
            <person name="Guy L."/>
            <person name="Ettema T.J."/>
        </authorList>
    </citation>
    <scope>NUCLEOTIDE SEQUENCE</scope>
</reference>
<keyword evidence="4" id="KW-0479">Metal-binding</keyword>
<protein>
    <recommendedName>
        <fullName evidence="10">Succinate dehydrogenase cytochrome b556 subunit</fullName>
    </recommendedName>
</protein>
<feature type="transmembrane region" description="Helical" evidence="8">
    <location>
        <begin position="20"/>
        <end position="41"/>
    </location>
</feature>
<evidence type="ECO:0000256" key="3">
    <source>
        <dbReference type="ARBA" id="ARBA00022692"/>
    </source>
</evidence>
<feature type="transmembrane region" description="Helical" evidence="8">
    <location>
        <begin position="62"/>
        <end position="87"/>
    </location>
</feature>
<dbReference type="GO" id="GO:0009055">
    <property type="term" value="F:electron transfer activity"/>
    <property type="evidence" value="ECO:0007669"/>
    <property type="project" value="InterPro"/>
</dbReference>
<proteinExistence type="predicted"/>
<keyword evidence="2" id="KW-0349">Heme</keyword>
<name>A0A0F9WDH5_9ZZZZ</name>
<comment type="caution">
    <text evidence="9">The sequence shown here is derived from an EMBL/GenBank/DDBJ whole genome shotgun (WGS) entry which is preliminary data.</text>
</comment>
<feature type="transmembrane region" description="Helical" evidence="8">
    <location>
        <begin position="146"/>
        <end position="165"/>
    </location>
</feature>
<sequence>MSTGNCPDRDPALVQTLRRLISALWLVLSLTASSSALTKWLPVKDNRPKNLELQTLHFPLPAITSILHRISGVIIFVGIAILLFLLAESLRSEQDFGNVQQWLTSPLVKFVVWGVVAGLLYHLIAGIKHLIMDTGVGETLQGGINGARLVVIVSAIAIIAAGVWIW</sequence>
<evidence type="ECO:0000256" key="8">
    <source>
        <dbReference type="SAM" id="Phobius"/>
    </source>
</evidence>
<keyword evidence="3 8" id="KW-0812">Transmembrane</keyword>
<dbReference type="Pfam" id="PF01127">
    <property type="entry name" value="Sdh_cyt"/>
    <property type="match status" value="1"/>
</dbReference>
<gene>
    <name evidence="9" type="ORF">LCGC14_0019720</name>
</gene>
<dbReference type="GO" id="GO:0005886">
    <property type="term" value="C:plasma membrane"/>
    <property type="evidence" value="ECO:0007669"/>
    <property type="project" value="TreeGrafter"/>
</dbReference>
<dbReference type="PANTHER" id="PTHR10978">
    <property type="entry name" value="SUCCINATE DEHYDROGENASE CYTOCHROME B560 SUBUNIT"/>
    <property type="match status" value="1"/>
</dbReference>
<dbReference type="InterPro" id="IPR014314">
    <property type="entry name" value="Succ_DH_cytb556"/>
</dbReference>
<evidence type="ECO:0000256" key="4">
    <source>
        <dbReference type="ARBA" id="ARBA00022723"/>
    </source>
</evidence>
<comment type="subcellular location">
    <subcellularLocation>
        <location evidence="1">Membrane</location>
    </subcellularLocation>
</comment>
<dbReference type="InterPro" id="IPR000701">
    <property type="entry name" value="SuccDH_FuR_B_TM-su"/>
</dbReference>
<keyword evidence="6" id="KW-0408">Iron</keyword>
<dbReference type="Gene3D" id="1.20.1300.10">
    <property type="entry name" value="Fumarate reductase/succinate dehydrogenase, transmembrane subunit"/>
    <property type="match status" value="1"/>
</dbReference>
<dbReference type="GO" id="GO:0046872">
    <property type="term" value="F:metal ion binding"/>
    <property type="evidence" value="ECO:0007669"/>
    <property type="project" value="UniProtKB-KW"/>
</dbReference>
<feature type="transmembrane region" description="Helical" evidence="8">
    <location>
        <begin position="107"/>
        <end position="125"/>
    </location>
</feature>
<evidence type="ECO:0008006" key="10">
    <source>
        <dbReference type="Google" id="ProtNLM"/>
    </source>
</evidence>
<dbReference type="AlphaFoldDB" id="A0A0F9WDH5"/>
<dbReference type="SUPFAM" id="SSF81343">
    <property type="entry name" value="Fumarate reductase respiratory complex transmembrane subunits"/>
    <property type="match status" value="1"/>
</dbReference>
<dbReference type="GO" id="GO:0006099">
    <property type="term" value="P:tricarboxylic acid cycle"/>
    <property type="evidence" value="ECO:0007669"/>
    <property type="project" value="InterPro"/>
</dbReference>
<evidence type="ECO:0000256" key="2">
    <source>
        <dbReference type="ARBA" id="ARBA00022617"/>
    </source>
</evidence>
<evidence type="ECO:0000256" key="6">
    <source>
        <dbReference type="ARBA" id="ARBA00023004"/>
    </source>
</evidence>
<keyword evidence="5 8" id="KW-1133">Transmembrane helix</keyword>
<evidence type="ECO:0000256" key="7">
    <source>
        <dbReference type="ARBA" id="ARBA00023136"/>
    </source>
</evidence>
<dbReference type="CDD" id="cd03499">
    <property type="entry name" value="SQR_TypeC_SdhC"/>
    <property type="match status" value="1"/>
</dbReference>
<organism evidence="9">
    <name type="scientific">marine sediment metagenome</name>
    <dbReference type="NCBI Taxonomy" id="412755"/>
    <lineage>
        <taxon>unclassified sequences</taxon>
        <taxon>metagenomes</taxon>
        <taxon>ecological metagenomes</taxon>
    </lineage>
</organism>
<accession>A0A0F9WDH5</accession>
<evidence type="ECO:0000256" key="5">
    <source>
        <dbReference type="ARBA" id="ARBA00022989"/>
    </source>
</evidence>
<evidence type="ECO:0000313" key="9">
    <source>
        <dbReference type="EMBL" id="KKO10493.1"/>
    </source>
</evidence>
<dbReference type="NCBIfam" id="TIGR02970">
    <property type="entry name" value="succ_dehyd_cytB"/>
    <property type="match status" value="1"/>
</dbReference>